<protein>
    <recommendedName>
        <fullName evidence="9">C2H2-type domain-containing protein</fullName>
    </recommendedName>
</protein>
<feature type="domain" description="C2H2-type" evidence="9">
    <location>
        <begin position="382"/>
        <end position="402"/>
    </location>
</feature>
<dbReference type="SMART" id="SM00355">
    <property type="entry name" value="ZnF_C2H2"/>
    <property type="match status" value="4"/>
</dbReference>
<evidence type="ECO:0000256" key="3">
    <source>
        <dbReference type="ARBA" id="ARBA00022771"/>
    </source>
</evidence>
<dbReference type="GO" id="GO:0006357">
    <property type="term" value="P:regulation of transcription by RNA polymerase II"/>
    <property type="evidence" value="ECO:0007669"/>
    <property type="project" value="TreeGrafter"/>
</dbReference>
<dbReference type="OrthoDB" id="6077919at2759"/>
<dbReference type="SUPFAM" id="SSF57667">
    <property type="entry name" value="beta-beta-alpha zinc fingers"/>
    <property type="match status" value="1"/>
</dbReference>
<feature type="region of interest" description="Disordered" evidence="8">
    <location>
        <begin position="69"/>
        <end position="112"/>
    </location>
</feature>
<comment type="subcellular location">
    <subcellularLocation>
        <location evidence="1">Nucleus</location>
    </subcellularLocation>
</comment>
<feature type="compositionally biased region" description="Polar residues" evidence="8">
    <location>
        <begin position="437"/>
        <end position="450"/>
    </location>
</feature>
<dbReference type="Gene3D" id="3.30.160.60">
    <property type="entry name" value="Classic Zinc Finger"/>
    <property type="match status" value="1"/>
</dbReference>
<evidence type="ECO:0000259" key="9">
    <source>
        <dbReference type="SMART" id="SM00355"/>
    </source>
</evidence>
<dbReference type="InterPro" id="IPR013087">
    <property type="entry name" value="Znf_C2H2_type"/>
</dbReference>
<keyword evidence="6" id="KW-0804">Transcription</keyword>
<dbReference type="InParanoid" id="A0A1Y2EJM0"/>
<keyword evidence="11" id="KW-1185">Reference proteome</keyword>
<sequence length="613" mass="67743">MFPRHNDQDFKLYPEPHQQTAYASPPMEPQYSPEGFGYPRNAHDAFPHTPGYEHGPVYAAEAPHFAYNGRPSPGAYQEDGDLRIPSSNLSTASGPSASSSTVGSPHSNHGQLAFIPEYSQNGLGVNPSIVSQTDYYTGTEYSFSGPIPEDFNMTFDTKPGFVDPSLIHPEIRGPMGPPMQGYEGNPNFSPQHPYPNSPALSGAASPGPVMRNGSASPYVPGYQYSPLALPAQGGRRPSLSSFQSHGSQEYQYSGDESKEKQRCPHPDCGKTFKDLKAHMLTHQTERPEKCPIQTCDYHIKGFARKYDKNRHTLTHYKGTMVCGFCPGSGSPAEKSFNRADVFKRHLTAVHGVEQTPPNSRKKTSATVNSGKKLTGYAPDATGKCSTCSATFSNAQDFYEHLDDCVLRIVQQEDPAEAINARRLAEVQNDKDVHNTLEKNQLPLTTQTAFTSDDDEDEDVVDEDDLLDEDVQGTKLNSPTKRKGNPANGVQKSRGMTHSRGGVTLTSKGKSRKNRRDYPSSWGFDKGQMTMKKRVVAVFDGPRRLAKDDMMLSTEHEVRVKLSDGKSWVTDLDVQTMKRAQGFLDATDEEKGVWVSDDPTEEDMTRMLEMACHR</sequence>
<gene>
    <name evidence="10" type="ORF">BCR38DRAFT_329106</name>
</gene>
<comment type="caution">
    <text evidence="10">The sequence shown here is derived from an EMBL/GenBank/DDBJ whole genome shotgun (WGS) entry which is preliminary data.</text>
</comment>
<dbReference type="GO" id="GO:0005634">
    <property type="term" value="C:nucleus"/>
    <property type="evidence" value="ECO:0007669"/>
    <property type="project" value="UniProtKB-SubCell"/>
</dbReference>
<feature type="domain" description="C2H2-type" evidence="9">
    <location>
        <begin position="288"/>
        <end position="315"/>
    </location>
</feature>
<feature type="region of interest" description="Disordered" evidence="8">
    <location>
        <begin position="436"/>
        <end position="524"/>
    </location>
</feature>
<feature type="compositionally biased region" description="Basic and acidic residues" evidence="8">
    <location>
        <begin position="255"/>
        <end position="264"/>
    </location>
</feature>
<organism evidence="10 11">
    <name type="scientific">Pseudomassariella vexata</name>
    <dbReference type="NCBI Taxonomy" id="1141098"/>
    <lineage>
        <taxon>Eukaryota</taxon>
        <taxon>Fungi</taxon>
        <taxon>Dikarya</taxon>
        <taxon>Ascomycota</taxon>
        <taxon>Pezizomycotina</taxon>
        <taxon>Sordariomycetes</taxon>
        <taxon>Xylariomycetidae</taxon>
        <taxon>Amphisphaeriales</taxon>
        <taxon>Pseudomassariaceae</taxon>
        <taxon>Pseudomassariella</taxon>
    </lineage>
</organism>
<feature type="region of interest" description="Disordered" evidence="8">
    <location>
        <begin position="166"/>
        <end position="208"/>
    </location>
</feature>
<dbReference type="STRING" id="1141098.A0A1Y2EJM0"/>
<dbReference type="Proteomes" id="UP000193689">
    <property type="component" value="Unassembled WGS sequence"/>
</dbReference>
<dbReference type="AlphaFoldDB" id="A0A1Y2EJM0"/>
<dbReference type="PANTHER" id="PTHR46179:SF13">
    <property type="entry name" value="C2H2-TYPE DOMAIN-CONTAINING PROTEIN"/>
    <property type="match status" value="1"/>
</dbReference>
<evidence type="ECO:0000256" key="1">
    <source>
        <dbReference type="ARBA" id="ARBA00004123"/>
    </source>
</evidence>
<evidence type="ECO:0000256" key="8">
    <source>
        <dbReference type="SAM" id="MobiDB-lite"/>
    </source>
</evidence>
<dbReference type="InterPro" id="IPR036236">
    <property type="entry name" value="Znf_C2H2_sf"/>
</dbReference>
<feature type="compositionally biased region" description="Low complexity" evidence="8">
    <location>
        <begin position="86"/>
        <end position="107"/>
    </location>
</feature>
<evidence type="ECO:0000256" key="2">
    <source>
        <dbReference type="ARBA" id="ARBA00022723"/>
    </source>
</evidence>
<dbReference type="PANTHER" id="PTHR46179">
    <property type="entry name" value="ZINC FINGER PROTEIN"/>
    <property type="match status" value="1"/>
</dbReference>
<dbReference type="InterPro" id="IPR051061">
    <property type="entry name" value="Zinc_finger_trans_reg"/>
</dbReference>
<evidence type="ECO:0000256" key="4">
    <source>
        <dbReference type="ARBA" id="ARBA00022833"/>
    </source>
</evidence>
<accession>A0A1Y2EJM0</accession>
<feature type="compositionally biased region" description="Polar residues" evidence="8">
    <location>
        <begin position="238"/>
        <end position="251"/>
    </location>
</feature>
<feature type="domain" description="C2H2-type" evidence="9">
    <location>
        <begin position="261"/>
        <end position="282"/>
    </location>
</feature>
<feature type="region of interest" description="Disordered" evidence="8">
    <location>
        <begin position="1"/>
        <end position="50"/>
    </location>
</feature>
<evidence type="ECO:0000256" key="6">
    <source>
        <dbReference type="ARBA" id="ARBA00023163"/>
    </source>
</evidence>
<feature type="region of interest" description="Disordered" evidence="8">
    <location>
        <begin position="229"/>
        <end position="264"/>
    </location>
</feature>
<reference evidence="10 11" key="1">
    <citation type="submission" date="2016-07" db="EMBL/GenBank/DDBJ databases">
        <title>Pervasive Adenine N6-methylation of Active Genes in Fungi.</title>
        <authorList>
            <consortium name="DOE Joint Genome Institute"/>
            <person name="Mondo S.J."/>
            <person name="Dannebaum R.O."/>
            <person name="Kuo R.C."/>
            <person name="Labutti K."/>
            <person name="Haridas S."/>
            <person name="Kuo A."/>
            <person name="Salamov A."/>
            <person name="Ahrendt S.R."/>
            <person name="Lipzen A."/>
            <person name="Sullivan W."/>
            <person name="Andreopoulos W.B."/>
            <person name="Clum A."/>
            <person name="Lindquist E."/>
            <person name="Daum C."/>
            <person name="Ramamoorthy G.K."/>
            <person name="Gryganskyi A."/>
            <person name="Culley D."/>
            <person name="Magnuson J.K."/>
            <person name="James T.Y."/>
            <person name="O'Malley M.A."/>
            <person name="Stajich J.E."/>
            <person name="Spatafora J.W."/>
            <person name="Visel A."/>
            <person name="Grigoriev I.V."/>
        </authorList>
    </citation>
    <scope>NUCLEOTIDE SEQUENCE [LARGE SCALE GENOMIC DNA]</scope>
    <source>
        <strain evidence="10 11">CBS 129021</strain>
    </source>
</reference>
<dbReference type="RefSeq" id="XP_040721355.1">
    <property type="nucleotide sequence ID" value="XM_040854854.1"/>
</dbReference>
<evidence type="ECO:0000313" key="10">
    <source>
        <dbReference type="EMBL" id="ORY71763.1"/>
    </source>
</evidence>
<keyword evidence="4" id="KW-0862">Zinc</keyword>
<feature type="compositionally biased region" description="Acidic residues" evidence="8">
    <location>
        <begin position="451"/>
        <end position="470"/>
    </location>
</feature>
<keyword evidence="5" id="KW-0805">Transcription regulation</keyword>
<dbReference type="GO" id="GO:0008270">
    <property type="term" value="F:zinc ion binding"/>
    <property type="evidence" value="ECO:0007669"/>
    <property type="project" value="UniProtKB-KW"/>
</dbReference>
<feature type="compositionally biased region" description="Basic and acidic residues" evidence="8">
    <location>
        <begin position="1"/>
        <end position="14"/>
    </location>
</feature>
<dbReference type="GeneID" id="63771066"/>
<name>A0A1Y2EJM0_9PEZI</name>
<evidence type="ECO:0000256" key="7">
    <source>
        <dbReference type="ARBA" id="ARBA00023242"/>
    </source>
</evidence>
<keyword evidence="2" id="KW-0479">Metal-binding</keyword>
<feature type="domain" description="C2H2-type" evidence="9">
    <location>
        <begin position="320"/>
        <end position="350"/>
    </location>
</feature>
<evidence type="ECO:0000313" key="11">
    <source>
        <dbReference type="Proteomes" id="UP000193689"/>
    </source>
</evidence>
<keyword evidence="3" id="KW-0863">Zinc-finger</keyword>
<proteinExistence type="predicted"/>
<evidence type="ECO:0000256" key="5">
    <source>
        <dbReference type="ARBA" id="ARBA00023015"/>
    </source>
</evidence>
<dbReference type="EMBL" id="MCFJ01000001">
    <property type="protein sequence ID" value="ORY71763.1"/>
    <property type="molecule type" value="Genomic_DNA"/>
</dbReference>
<keyword evidence="7" id="KW-0539">Nucleus</keyword>